<dbReference type="PANTHER" id="PTHR10039:SF17">
    <property type="entry name" value="FUNGAL STAND N-TERMINAL GOODBYE DOMAIN-CONTAINING PROTEIN-RELATED"/>
    <property type="match status" value="1"/>
</dbReference>
<protein>
    <submittedName>
        <fullName evidence="4">Vegetative incompatibility het-e-1</fullName>
    </submittedName>
</protein>
<dbReference type="Gene3D" id="3.40.50.300">
    <property type="entry name" value="P-loop containing nucleotide triphosphate hydrolases"/>
    <property type="match status" value="1"/>
</dbReference>
<dbReference type="InterPro" id="IPR007685">
    <property type="entry name" value="RelA_SpoT"/>
</dbReference>
<feature type="domain" description="RelA/SpoT" evidence="3">
    <location>
        <begin position="66"/>
        <end position="205"/>
    </location>
</feature>
<dbReference type="Gene3D" id="3.30.460.10">
    <property type="entry name" value="Beta Polymerase, domain 2"/>
    <property type="match status" value="1"/>
</dbReference>
<evidence type="ECO:0000313" key="4">
    <source>
        <dbReference type="EMBL" id="KAF5694888.1"/>
    </source>
</evidence>
<dbReference type="AlphaFoldDB" id="A0A8H6CWL5"/>
<dbReference type="Pfam" id="PF04607">
    <property type="entry name" value="RelA_SpoT"/>
    <property type="match status" value="1"/>
</dbReference>
<evidence type="ECO:0000256" key="2">
    <source>
        <dbReference type="SAM" id="MobiDB-lite"/>
    </source>
</evidence>
<comment type="caution">
    <text evidence="4">The sequence shown here is derived from an EMBL/GenBank/DDBJ whole genome shotgun (WGS) entry which is preliminary data.</text>
</comment>
<dbReference type="Proteomes" id="UP000532311">
    <property type="component" value="Unassembled WGS sequence"/>
</dbReference>
<dbReference type="InterPro" id="IPR027417">
    <property type="entry name" value="P-loop_NTPase"/>
</dbReference>
<feature type="compositionally biased region" description="Basic and acidic residues" evidence="2">
    <location>
        <begin position="77"/>
        <end position="90"/>
    </location>
</feature>
<dbReference type="Pfam" id="PF24883">
    <property type="entry name" value="NPHP3_N"/>
    <property type="match status" value="1"/>
</dbReference>
<dbReference type="SUPFAM" id="SSF81301">
    <property type="entry name" value="Nucleotidyltransferase"/>
    <property type="match status" value="1"/>
</dbReference>
<dbReference type="SUPFAM" id="SSF52540">
    <property type="entry name" value="P-loop containing nucleoside triphosphate hydrolases"/>
    <property type="match status" value="1"/>
</dbReference>
<dbReference type="InterPro" id="IPR043519">
    <property type="entry name" value="NT_sf"/>
</dbReference>
<dbReference type="PANTHER" id="PTHR10039">
    <property type="entry name" value="AMELOGENIN"/>
    <property type="match status" value="1"/>
</dbReference>
<dbReference type="GO" id="GO:0015969">
    <property type="term" value="P:guanosine tetraphosphate metabolic process"/>
    <property type="evidence" value="ECO:0007669"/>
    <property type="project" value="InterPro"/>
</dbReference>
<sequence>MPTKPVRLYDKIDTGVQNVRADCSPKVAFIEVWQDIKADYEIMRKVVHQHLSCLLDENSIRATVASRTKTLESISKSIDRRDDSKPDGQKHQSPRQIFDDLHDLVGFRVVVDYPSGLERSYDLIEARFKMEKFNNFPSTRAVGQYWKPRFGAYETRNYLVRLASDCSIELAIYADILFEIQVTTMAESLYNKLAHPLFYKASQGPLSRKDEMIIDMGRLRTWMLCLTLQDQHQPSFQLPTVPEARFDSKDLEESPKCHEKTRREVRNKILQWVDGVEAETLFWLHAPAGVGKSTLARTLVDDLRSQRKLAAGYFFKRGDEVRNDTCRVIPTIASQLIKTIPQYMNCLRQSIGSCNVETIDKISLQDQFDTLVYKPLSSTQCHLSNMLIIIDALDECTRPKHIPLILKLFSRLSALSNCRLCVLLSSRETRPLINALKPFKDNNTCRDMALHEEFLISTRLEIGTVLKDGLAAIKANRVVTEDPWPSFQVFDRVLKYATNPSPLYVYTSTFLRHIDGRNPAKRLERWLKSSRKSVSQLDHVYDPIINSVLAGEGDDDIPEPLEEDEILDLQLILGSLTLLAKPLQARSLQTLLSMDGDRFNTTLEALHAVVRATDDGHPLELIHKSFADYVLGLENTSLGSFSIDTSQIHRVLSERCIDRMQQGLCKNICHVDNPLIMSQDFDKNMVTKFIPPDLAYACVYWVYHIERSQNAFDLVNPFLEKHLLHWFEALSILGQRSLVEGGAAIRSLLTRGKRYPCTDNSNDSAIVKDAELFLKHSATQRVE</sequence>
<proteinExistence type="predicted"/>
<dbReference type="EMBL" id="JAAQPF010001001">
    <property type="protein sequence ID" value="KAF5694888.1"/>
    <property type="molecule type" value="Genomic_DNA"/>
</dbReference>
<feature type="region of interest" description="Disordered" evidence="2">
    <location>
        <begin position="75"/>
        <end position="94"/>
    </location>
</feature>
<reference evidence="4 5" key="1">
    <citation type="submission" date="2020-05" db="EMBL/GenBank/DDBJ databases">
        <title>Identification and distribution of gene clusters putatively required for synthesis of sphingolipid metabolism inhibitors in phylogenetically diverse species of the filamentous fungus Fusarium.</title>
        <authorList>
            <person name="Kim H.-S."/>
            <person name="Busman M."/>
            <person name="Brown D.W."/>
            <person name="Divon H."/>
            <person name="Uhlig S."/>
            <person name="Proctor R.H."/>
        </authorList>
    </citation>
    <scope>NUCLEOTIDE SEQUENCE [LARGE SCALE GENOMIC DNA]</scope>
    <source>
        <strain evidence="4 5">NRRL 26131</strain>
    </source>
</reference>
<name>A0A8H6CWL5_9HYPO</name>
<gene>
    <name evidence="4" type="ORF">FGLOB1_14135</name>
</gene>
<keyword evidence="5" id="KW-1185">Reference proteome</keyword>
<evidence type="ECO:0000259" key="3">
    <source>
        <dbReference type="SMART" id="SM00954"/>
    </source>
</evidence>
<dbReference type="CDD" id="cd05399">
    <property type="entry name" value="NT_Rel-Spo_like"/>
    <property type="match status" value="1"/>
</dbReference>
<dbReference type="InterPro" id="IPR056884">
    <property type="entry name" value="NPHP3-like_N"/>
</dbReference>
<evidence type="ECO:0000256" key="1">
    <source>
        <dbReference type="ARBA" id="ARBA00022737"/>
    </source>
</evidence>
<keyword evidence="1" id="KW-0677">Repeat</keyword>
<accession>A0A8H6CWL5</accession>
<organism evidence="4 5">
    <name type="scientific">Fusarium globosum</name>
    <dbReference type="NCBI Taxonomy" id="78864"/>
    <lineage>
        <taxon>Eukaryota</taxon>
        <taxon>Fungi</taxon>
        <taxon>Dikarya</taxon>
        <taxon>Ascomycota</taxon>
        <taxon>Pezizomycotina</taxon>
        <taxon>Sordariomycetes</taxon>
        <taxon>Hypocreomycetidae</taxon>
        <taxon>Hypocreales</taxon>
        <taxon>Nectriaceae</taxon>
        <taxon>Fusarium</taxon>
        <taxon>Fusarium fujikuroi species complex</taxon>
    </lineage>
</organism>
<dbReference type="SMART" id="SM00954">
    <property type="entry name" value="RelA_SpoT"/>
    <property type="match status" value="1"/>
</dbReference>
<evidence type="ECO:0000313" key="5">
    <source>
        <dbReference type="Proteomes" id="UP000532311"/>
    </source>
</evidence>